<gene>
    <name evidence="1" type="ORF">AXF42_Ash006653</name>
</gene>
<evidence type="ECO:0000313" key="1">
    <source>
        <dbReference type="EMBL" id="PKA55451.1"/>
    </source>
</evidence>
<dbReference type="Proteomes" id="UP000236161">
    <property type="component" value="Unassembled WGS sequence"/>
</dbReference>
<dbReference type="EMBL" id="KZ451979">
    <property type="protein sequence ID" value="PKA55451.1"/>
    <property type="molecule type" value="Genomic_DNA"/>
</dbReference>
<keyword evidence="2" id="KW-1185">Reference proteome</keyword>
<accession>A0A2I0AIU3</accession>
<organism evidence="1 2">
    <name type="scientific">Apostasia shenzhenica</name>
    <dbReference type="NCBI Taxonomy" id="1088818"/>
    <lineage>
        <taxon>Eukaryota</taxon>
        <taxon>Viridiplantae</taxon>
        <taxon>Streptophyta</taxon>
        <taxon>Embryophyta</taxon>
        <taxon>Tracheophyta</taxon>
        <taxon>Spermatophyta</taxon>
        <taxon>Magnoliopsida</taxon>
        <taxon>Liliopsida</taxon>
        <taxon>Asparagales</taxon>
        <taxon>Orchidaceae</taxon>
        <taxon>Apostasioideae</taxon>
        <taxon>Apostasia</taxon>
    </lineage>
</organism>
<reference evidence="1 2" key="1">
    <citation type="journal article" date="2017" name="Nature">
        <title>The Apostasia genome and the evolution of orchids.</title>
        <authorList>
            <person name="Zhang G.Q."/>
            <person name="Liu K.W."/>
            <person name="Li Z."/>
            <person name="Lohaus R."/>
            <person name="Hsiao Y.Y."/>
            <person name="Niu S.C."/>
            <person name="Wang J.Y."/>
            <person name="Lin Y.C."/>
            <person name="Xu Q."/>
            <person name="Chen L.J."/>
            <person name="Yoshida K."/>
            <person name="Fujiwara S."/>
            <person name="Wang Z.W."/>
            <person name="Zhang Y.Q."/>
            <person name="Mitsuda N."/>
            <person name="Wang M."/>
            <person name="Liu G.H."/>
            <person name="Pecoraro L."/>
            <person name="Huang H.X."/>
            <person name="Xiao X.J."/>
            <person name="Lin M."/>
            <person name="Wu X.Y."/>
            <person name="Wu W.L."/>
            <person name="Chen Y.Y."/>
            <person name="Chang S.B."/>
            <person name="Sakamoto S."/>
            <person name="Ohme-Takagi M."/>
            <person name="Yagi M."/>
            <person name="Zeng S.J."/>
            <person name="Shen C.Y."/>
            <person name="Yeh C.M."/>
            <person name="Luo Y.B."/>
            <person name="Tsai W.C."/>
            <person name="Van de Peer Y."/>
            <person name="Liu Z.J."/>
        </authorList>
    </citation>
    <scope>NUCLEOTIDE SEQUENCE [LARGE SCALE GENOMIC DNA]</scope>
    <source>
        <strain evidence="2">cv. Shenzhen</strain>
        <tissue evidence="1">Stem</tissue>
    </source>
</reference>
<dbReference type="OrthoDB" id="693274at2759"/>
<sequence length="137" mass="15344">MTSTPGNLHSFSFYNGFDNIQVGDGSLLLISHIVSPLLEKNLISVRCFTTDNNCSIEFDPFGFYVKDLQMKTPLFRSNSSGPLYLIRGISSNSPQLSVCFGAQVSFERWHQRLGHPNPRVISHFLHSYAISCSLNQS</sequence>
<evidence type="ECO:0000313" key="2">
    <source>
        <dbReference type="Proteomes" id="UP000236161"/>
    </source>
</evidence>
<name>A0A2I0AIU3_9ASPA</name>
<dbReference type="AlphaFoldDB" id="A0A2I0AIU3"/>
<proteinExistence type="predicted"/>
<protein>
    <submittedName>
        <fullName evidence="1">Uncharacterized protein</fullName>
    </submittedName>
</protein>